<dbReference type="Pfam" id="PF00582">
    <property type="entry name" value="Usp"/>
    <property type="match status" value="1"/>
</dbReference>
<comment type="similarity">
    <text evidence="1">Belongs to the universal stress protein A family.</text>
</comment>
<dbReference type="PANTHER" id="PTHR46268:SF6">
    <property type="entry name" value="UNIVERSAL STRESS PROTEIN UP12"/>
    <property type="match status" value="1"/>
</dbReference>
<gene>
    <name evidence="3" type="ORF">AArcSt2_11515</name>
</gene>
<reference evidence="3" key="1">
    <citation type="journal article" date="2022" name="Syst. Appl. Microbiol.">
        <title>Natronocalculus amylovorans gen. nov., sp. nov., and Natranaeroarchaeum aerophilus sp. nov., dominant culturable amylolytic natronoarchaea from hypersaline soda lakes in southwestern Siberia.</title>
        <authorList>
            <person name="Sorokin D.Y."/>
            <person name="Elcheninov A.G."/>
            <person name="Khizhniak T.V."/>
            <person name="Koenen M."/>
            <person name="Bale N.J."/>
            <person name="Damste J.S.S."/>
            <person name="Kublanov I.V."/>
        </authorList>
    </citation>
    <scope>NUCLEOTIDE SEQUENCE</scope>
    <source>
        <strain evidence="3">AArc-St2</strain>
    </source>
</reference>
<evidence type="ECO:0000256" key="1">
    <source>
        <dbReference type="ARBA" id="ARBA00008791"/>
    </source>
</evidence>
<reference evidence="3" key="2">
    <citation type="submission" date="2022-02" db="EMBL/GenBank/DDBJ databases">
        <authorList>
            <person name="Elcheninov A.G."/>
            <person name="Sorokin D.Y."/>
            <person name="Kublanov I.V."/>
        </authorList>
    </citation>
    <scope>NUCLEOTIDE SEQUENCE</scope>
    <source>
        <strain evidence="3">AArc-St2</strain>
    </source>
</reference>
<dbReference type="InterPro" id="IPR006016">
    <property type="entry name" value="UspA"/>
</dbReference>
<dbReference type="InterPro" id="IPR006015">
    <property type="entry name" value="Universal_stress_UspA"/>
</dbReference>
<dbReference type="Proteomes" id="UP001203207">
    <property type="component" value="Unassembled WGS sequence"/>
</dbReference>
<proteinExistence type="inferred from homology"/>
<dbReference type="PRINTS" id="PR01438">
    <property type="entry name" value="UNVRSLSTRESS"/>
</dbReference>
<sequence>MYDRILIPTDGSEAAVEATAHALDLAKRHDASLDILNIVDHERLGRMAPQLGADQIRDALTAEGERSTALVADKADRAGIDTKTIVRDGIPADTIVEYAENEGIDVIVMGTTGRSGLDRLLLGSVAETVIQQTQIPVFLVKQPKDADSSD</sequence>
<organism evidence="3 4">
    <name type="scientific">Natronocalculus amylovorans</name>
    <dbReference type="NCBI Taxonomy" id="2917812"/>
    <lineage>
        <taxon>Archaea</taxon>
        <taxon>Methanobacteriati</taxon>
        <taxon>Methanobacteriota</taxon>
        <taxon>Stenosarchaea group</taxon>
        <taxon>Halobacteria</taxon>
        <taxon>Halobacteriales</taxon>
        <taxon>Haloferacaceae</taxon>
        <taxon>Natronocalculus</taxon>
    </lineage>
</organism>
<dbReference type="SUPFAM" id="SSF52402">
    <property type="entry name" value="Adenine nucleotide alpha hydrolases-like"/>
    <property type="match status" value="1"/>
</dbReference>
<dbReference type="PANTHER" id="PTHR46268">
    <property type="entry name" value="STRESS RESPONSE PROTEIN NHAX"/>
    <property type="match status" value="1"/>
</dbReference>
<evidence type="ECO:0000259" key="2">
    <source>
        <dbReference type="Pfam" id="PF00582"/>
    </source>
</evidence>
<dbReference type="RefSeq" id="WP_250584788.1">
    <property type="nucleotide sequence ID" value="NZ_JAKRVX010000004.1"/>
</dbReference>
<protein>
    <submittedName>
        <fullName evidence="3">Universal stress protein</fullName>
    </submittedName>
</protein>
<comment type="caution">
    <text evidence="3">The sequence shown here is derived from an EMBL/GenBank/DDBJ whole genome shotgun (WGS) entry which is preliminary data.</text>
</comment>
<dbReference type="CDD" id="cd00293">
    <property type="entry name" value="USP-like"/>
    <property type="match status" value="1"/>
</dbReference>
<dbReference type="Gene3D" id="3.40.50.620">
    <property type="entry name" value="HUPs"/>
    <property type="match status" value="1"/>
</dbReference>
<dbReference type="EMBL" id="JAKRVX010000004">
    <property type="protein sequence ID" value="MCL9817573.1"/>
    <property type="molecule type" value="Genomic_DNA"/>
</dbReference>
<accession>A0AAE3K902</accession>
<name>A0AAE3K902_9EURY</name>
<dbReference type="AlphaFoldDB" id="A0AAE3K902"/>
<dbReference type="InterPro" id="IPR014729">
    <property type="entry name" value="Rossmann-like_a/b/a_fold"/>
</dbReference>
<evidence type="ECO:0000313" key="4">
    <source>
        <dbReference type="Proteomes" id="UP001203207"/>
    </source>
</evidence>
<evidence type="ECO:0000313" key="3">
    <source>
        <dbReference type="EMBL" id="MCL9817573.1"/>
    </source>
</evidence>
<feature type="domain" description="UspA" evidence="2">
    <location>
        <begin position="1"/>
        <end position="141"/>
    </location>
</feature>
<keyword evidence="4" id="KW-1185">Reference proteome</keyword>